<proteinExistence type="predicted"/>
<feature type="transmembrane region" description="Helical" evidence="1">
    <location>
        <begin position="122"/>
        <end position="141"/>
    </location>
</feature>
<feature type="transmembrane region" description="Helical" evidence="1">
    <location>
        <begin position="20"/>
        <end position="43"/>
    </location>
</feature>
<feature type="transmembrane region" description="Helical" evidence="1">
    <location>
        <begin position="63"/>
        <end position="82"/>
    </location>
</feature>
<feature type="transmembrane region" description="Helical" evidence="1">
    <location>
        <begin position="91"/>
        <end position="110"/>
    </location>
</feature>
<accession>A0ABW0GNA8</accession>
<sequence length="171" mass="18169">MSDMPGTAAPAPAPRAPDVLWVPFGVLVLLGLATTLPALAYVAVVASQVLAGDTPPQWQVFPFGLGLLALGGGALLGAVALWRRRAWARPVALVVLPLLVAVGAVDRLVVDDEWGLRLNPVVALFLLLPVVAWSVFILPSVRRYYALVRPLRGSRAPRTRSRPKRNSSAGS</sequence>
<keyword evidence="1" id="KW-0472">Membrane</keyword>
<evidence type="ECO:0000256" key="1">
    <source>
        <dbReference type="SAM" id="Phobius"/>
    </source>
</evidence>
<gene>
    <name evidence="2" type="ORF">ACFPJ6_05695</name>
</gene>
<evidence type="ECO:0000313" key="3">
    <source>
        <dbReference type="Proteomes" id="UP001596122"/>
    </source>
</evidence>
<keyword evidence="1" id="KW-1133">Transmembrane helix</keyword>
<keyword evidence="1" id="KW-0812">Transmembrane</keyword>
<keyword evidence="3" id="KW-1185">Reference proteome</keyword>
<protein>
    <submittedName>
        <fullName evidence="2">Uncharacterized protein</fullName>
    </submittedName>
</protein>
<evidence type="ECO:0000313" key="2">
    <source>
        <dbReference type="EMBL" id="MFC5380276.1"/>
    </source>
</evidence>
<comment type="caution">
    <text evidence="2">The sequence shown here is derived from an EMBL/GenBank/DDBJ whole genome shotgun (WGS) entry which is preliminary data.</text>
</comment>
<dbReference type="RefSeq" id="WP_340267250.1">
    <property type="nucleotide sequence ID" value="NZ_JBBEOG010000001.1"/>
</dbReference>
<dbReference type="EMBL" id="JBHSLD010000006">
    <property type="protein sequence ID" value="MFC5380276.1"/>
    <property type="molecule type" value="Genomic_DNA"/>
</dbReference>
<reference evidence="3" key="1">
    <citation type="journal article" date="2019" name="Int. J. Syst. Evol. Microbiol.">
        <title>The Global Catalogue of Microorganisms (GCM) 10K type strain sequencing project: providing services to taxonomists for standard genome sequencing and annotation.</title>
        <authorList>
            <consortium name="The Broad Institute Genomics Platform"/>
            <consortium name="The Broad Institute Genome Sequencing Center for Infectious Disease"/>
            <person name="Wu L."/>
            <person name="Ma J."/>
        </authorList>
    </citation>
    <scope>NUCLEOTIDE SEQUENCE [LARGE SCALE GENOMIC DNA]</scope>
    <source>
        <strain evidence="3">CCUG 43114</strain>
    </source>
</reference>
<dbReference type="Proteomes" id="UP001596122">
    <property type="component" value="Unassembled WGS sequence"/>
</dbReference>
<name>A0ABW0GNA8_9MICO</name>
<organism evidence="2 3">
    <name type="scientific">Aquipuribacter nitratireducens</name>
    <dbReference type="NCBI Taxonomy" id="650104"/>
    <lineage>
        <taxon>Bacteria</taxon>
        <taxon>Bacillati</taxon>
        <taxon>Actinomycetota</taxon>
        <taxon>Actinomycetes</taxon>
        <taxon>Micrococcales</taxon>
        <taxon>Intrasporangiaceae</taxon>
        <taxon>Aquipuribacter</taxon>
    </lineage>
</organism>